<dbReference type="CDD" id="cd01674">
    <property type="entry name" value="Homoaconitase_Swivel"/>
    <property type="match status" value="1"/>
</dbReference>
<comment type="cofactor">
    <cofactor evidence="17">
        <name>[4Fe-4S] cluster</name>
        <dbReference type="ChEBI" id="CHEBI:49883"/>
    </cofactor>
    <text evidence="17">Binds 1 [4Fe-4S] cluster per subunit.</text>
</comment>
<dbReference type="Gene3D" id="3.30.499.10">
    <property type="entry name" value="Aconitase, domain 3"/>
    <property type="match status" value="2"/>
</dbReference>
<comment type="caution">
    <text evidence="21">The sequence shown here is derived from an EMBL/GenBank/DDBJ whole genome shotgun (WGS) entry which is preliminary data.</text>
</comment>
<dbReference type="InterPro" id="IPR039386">
    <property type="entry name" value="Homoaconitase_swivel"/>
</dbReference>
<dbReference type="InterPro" id="IPR004418">
    <property type="entry name" value="Homoaconitase_mito"/>
</dbReference>
<dbReference type="PROSITE" id="PS01244">
    <property type="entry name" value="ACONITASE_2"/>
    <property type="match status" value="1"/>
</dbReference>
<dbReference type="Pfam" id="PF00694">
    <property type="entry name" value="Aconitase_C"/>
    <property type="match status" value="1"/>
</dbReference>
<dbReference type="PANTHER" id="PTHR43822">
    <property type="entry name" value="HOMOACONITASE, MITOCHONDRIAL-RELATED"/>
    <property type="match status" value="1"/>
</dbReference>
<keyword evidence="9 17" id="KW-0809">Transit peptide</keyword>
<keyword evidence="7 17" id="KW-0028">Amino-acid biosynthesis</keyword>
<evidence type="ECO:0000256" key="7">
    <source>
        <dbReference type="ARBA" id="ARBA00022605"/>
    </source>
</evidence>
<dbReference type="GO" id="GO:0046872">
    <property type="term" value="F:metal ion binding"/>
    <property type="evidence" value="ECO:0007669"/>
    <property type="project" value="UniProtKB-UniRule"/>
</dbReference>
<keyword evidence="11 17" id="KW-0411">Iron-sulfur</keyword>
<dbReference type="FunFam" id="3.30.499.10:FF:000016">
    <property type="entry name" value="Homoaconitase, mitochondrial"/>
    <property type="match status" value="1"/>
</dbReference>
<feature type="domain" description="Aconitase A/isopropylmalate dehydratase small subunit swivel" evidence="20">
    <location>
        <begin position="585"/>
        <end position="702"/>
    </location>
</feature>
<evidence type="ECO:0000256" key="8">
    <source>
        <dbReference type="ARBA" id="ARBA00022723"/>
    </source>
</evidence>
<evidence type="ECO:0000256" key="14">
    <source>
        <dbReference type="ARBA" id="ARBA00023239"/>
    </source>
</evidence>
<name>A0A5M8PD49_9LECA</name>
<dbReference type="Pfam" id="PF00330">
    <property type="entry name" value="Aconitase"/>
    <property type="match status" value="1"/>
</dbReference>
<dbReference type="GO" id="GO:0004409">
    <property type="term" value="F:homoaconitate hydratase activity"/>
    <property type="evidence" value="ECO:0007669"/>
    <property type="project" value="UniProtKB-UniRule"/>
</dbReference>
<evidence type="ECO:0000256" key="4">
    <source>
        <dbReference type="ARBA" id="ARBA00007185"/>
    </source>
</evidence>
<evidence type="ECO:0000256" key="18">
    <source>
        <dbReference type="SAM" id="MobiDB-lite"/>
    </source>
</evidence>
<dbReference type="EC" id="4.2.1.36" evidence="5 17"/>
<feature type="region of interest" description="Disordered" evidence="18">
    <location>
        <begin position="716"/>
        <end position="756"/>
    </location>
</feature>
<comment type="catalytic activity">
    <reaction evidence="15 17">
        <text>(2R,3S)-homoisocitrate = cis-homoaconitate + H2O</text>
        <dbReference type="Rhea" id="RHEA:15485"/>
        <dbReference type="ChEBI" id="CHEBI:15377"/>
        <dbReference type="ChEBI" id="CHEBI:15404"/>
        <dbReference type="ChEBI" id="CHEBI:58174"/>
        <dbReference type="EC" id="4.2.1.36"/>
    </reaction>
</comment>
<gene>
    <name evidence="21" type="ORF">FRX48_09051</name>
</gene>
<evidence type="ECO:0000256" key="10">
    <source>
        <dbReference type="ARBA" id="ARBA00023004"/>
    </source>
</evidence>
<dbReference type="OrthoDB" id="10262323at2759"/>
<dbReference type="Proteomes" id="UP000324767">
    <property type="component" value="Unassembled WGS sequence"/>
</dbReference>
<evidence type="ECO:0000256" key="12">
    <source>
        <dbReference type="ARBA" id="ARBA00023128"/>
    </source>
</evidence>
<dbReference type="PROSITE" id="PS00450">
    <property type="entry name" value="ACONITASE_1"/>
    <property type="match status" value="1"/>
</dbReference>
<dbReference type="InterPro" id="IPR036008">
    <property type="entry name" value="Aconitase_4Fe-4S_dom"/>
</dbReference>
<dbReference type="NCBIfam" id="TIGR00139">
    <property type="entry name" value="h_aconitase"/>
    <property type="match status" value="1"/>
</dbReference>
<dbReference type="PANTHER" id="PTHR43822:SF2">
    <property type="entry name" value="HOMOACONITASE, MITOCHONDRIAL"/>
    <property type="match status" value="1"/>
</dbReference>
<evidence type="ECO:0000256" key="5">
    <source>
        <dbReference type="ARBA" id="ARBA00012022"/>
    </source>
</evidence>
<comment type="subcellular location">
    <subcellularLocation>
        <location evidence="2 17">Mitochondrion</location>
    </subcellularLocation>
</comment>
<comment type="function">
    <text evidence="1 17">Catalyzes the reversible hydration of cis-homoaconitate to (2R,3S)-homoisocitrate, a step in the alpha-aminoadipate pathway for lysine biosynthesis.</text>
</comment>
<evidence type="ECO:0000256" key="11">
    <source>
        <dbReference type="ARBA" id="ARBA00023014"/>
    </source>
</evidence>
<evidence type="ECO:0000256" key="13">
    <source>
        <dbReference type="ARBA" id="ARBA00023154"/>
    </source>
</evidence>
<dbReference type="SUPFAM" id="SSF53732">
    <property type="entry name" value="Aconitase iron-sulfur domain"/>
    <property type="match status" value="1"/>
</dbReference>
<evidence type="ECO:0000256" key="9">
    <source>
        <dbReference type="ARBA" id="ARBA00022946"/>
    </source>
</evidence>
<evidence type="ECO:0000313" key="22">
    <source>
        <dbReference type="Proteomes" id="UP000324767"/>
    </source>
</evidence>
<sequence>MLGRIASVVLRCRAPKALPLRRALYHKPRSYTTTKARRQEVFHSQLEDSSSAAILSSLKTSPRVPQTLTEKIVQRYSLGLPKDKYVQSGDYVTLSPHHCMTHDNSWPVALKFMSIGASKIHDKNQIVMTLDHDVQNKSESNLKKYRQIEEFAKKQGVDFYPAGRGIGHQIMVEEGYAWPGTLAVASDSHTNMYGGIGCLGTPVVRTDAASIWATGRTWWQIPPIAKVTFTGILPTGVTGKDVIVALCGLFNNDEVLNHAIEFTGSEDTMRSLPVDDRLAIANMTTEWGALTGLFPIDSVLAGWLRYKATEAALYNNAGLTQASTHTRFTHPRVDELLGNQLSADKGAKYAKSLHLDLSTLSPYVSGPNSVKVATPLNELAAQDIKINRAYLVSCTNSRASDLAAAAKVFKDAAGKNGGKIPKIAEGVNFYIAAASTPEQLAAEEAGDWQAMLDAGAQPLPAGCGPCIGLGTGLLEPGEVGISASNRNFKGRMGSTDAKAYLASPEVVAASALSGRINGPGWYERPEGCSGIVRGEGDGIREEDRMITAEEALEKIIGQLDDLVGTAEKDIYGGEVAPKEDDGTLTEVLPGFPEKVEGEIVFCDADNINTDGIYPGKYTYQDDVTVEKMAQVCMENYDTDFASIAKEGDILVSGFNFGCGSSREQAATAILAKKIPLVVAGSFGNIFSRNSINNALMGVEVPRLVHRLRETFSGVPAEVSQKDVKEPKGNWESLDSPPPAPQNTPSQEKKPTRRTGWTFKWDVRRSRVEIQEGKDGVRWSQKVGELPPNVQEIIARGGLEKWVKKEIKAST</sequence>
<dbReference type="GO" id="GO:0005739">
    <property type="term" value="C:mitochondrion"/>
    <property type="evidence" value="ECO:0007669"/>
    <property type="project" value="UniProtKB-SubCell"/>
</dbReference>
<comment type="pathway">
    <text evidence="3 17">Amino-acid biosynthesis; L-lysine biosynthesis via AAA pathway; L-alpha-aminoadipate from 2-oxoglutarate: step 3/5.</text>
</comment>
<dbReference type="CDD" id="cd01582">
    <property type="entry name" value="Homoaconitase"/>
    <property type="match status" value="1"/>
</dbReference>
<evidence type="ECO:0000256" key="15">
    <source>
        <dbReference type="ARBA" id="ARBA00029338"/>
    </source>
</evidence>
<organism evidence="21 22">
    <name type="scientific">Lasallia pustulata</name>
    <dbReference type="NCBI Taxonomy" id="136370"/>
    <lineage>
        <taxon>Eukaryota</taxon>
        <taxon>Fungi</taxon>
        <taxon>Dikarya</taxon>
        <taxon>Ascomycota</taxon>
        <taxon>Pezizomycotina</taxon>
        <taxon>Lecanoromycetes</taxon>
        <taxon>OSLEUM clade</taxon>
        <taxon>Umbilicariomycetidae</taxon>
        <taxon>Umbilicariales</taxon>
        <taxon>Umbilicariaceae</taxon>
        <taxon>Lasallia</taxon>
    </lineage>
</organism>
<evidence type="ECO:0000259" key="20">
    <source>
        <dbReference type="Pfam" id="PF00694"/>
    </source>
</evidence>
<keyword evidence="13 17" id="KW-0457">Lysine biosynthesis</keyword>
<dbReference type="PRINTS" id="PR00415">
    <property type="entry name" value="ACONITASE"/>
</dbReference>
<dbReference type="InterPro" id="IPR001030">
    <property type="entry name" value="Acoase/IPM_deHydtase_lsu_aba"/>
</dbReference>
<comment type="similarity">
    <text evidence="4 17">Belongs to the aconitase/IPM isomerase family.</text>
</comment>
<evidence type="ECO:0000259" key="19">
    <source>
        <dbReference type="Pfam" id="PF00330"/>
    </source>
</evidence>
<dbReference type="EMBL" id="VXIT01000019">
    <property type="protein sequence ID" value="KAA6407249.1"/>
    <property type="molecule type" value="Genomic_DNA"/>
</dbReference>
<dbReference type="GO" id="GO:0051539">
    <property type="term" value="F:4 iron, 4 sulfur cluster binding"/>
    <property type="evidence" value="ECO:0007669"/>
    <property type="project" value="UniProtKB-UniRule"/>
</dbReference>
<accession>A0A5M8PD49</accession>
<evidence type="ECO:0000256" key="3">
    <source>
        <dbReference type="ARBA" id="ARBA00005106"/>
    </source>
</evidence>
<protein>
    <recommendedName>
        <fullName evidence="6 17">Homoaconitase, mitochondrial</fullName>
        <ecNumber evidence="5 17">4.2.1.36</ecNumber>
    </recommendedName>
    <alternativeName>
        <fullName evidence="16 17">Homoaconitate hydratase</fullName>
    </alternativeName>
</protein>
<dbReference type="AlphaFoldDB" id="A0A5M8PD49"/>
<keyword evidence="14 17" id="KW-0456">Lyase</keyword>
<reference evidence="21 22" key="1">
    <citation type="submission" date="2019-09" db="EMBL/GenBank/DDBJ databases">
        <title>The hologenome of the rock-dwelling lichen Lasallia pustulata.</title>
        <authorList>
            <person name="Greshake Tzovaras B."/>
            <person name="Segers F."/>
            <person name="Bicker A."/>
            <person name="Dal Grande F."/>
            <person name="Otte J."/>
            <person name="Hankeln T."/>
            <person name="Schmitt I."/>
            <person name="Ebersberger I."/>
        </authorList>
    </citation>
    <scope>NUCLEOTIDE SEQUENCE [LARGE SCALE GENOMIC DNA]</scope>
    <source>
        <strain evidence="21">A1-1</strain>
    </source>
</reference>
<dbReference type="InterPro" id="IPR015931">
    <property type="entry name" value="Acnase/IPM_dHydase_lsu_aba_1/3"/>
</dbReference>
<evidence type="ECO:0000256" key="6">
    <source>
        <dbReference type="ARBA" id="ARBA00021560"/>
    </source>
</evidence>
<proteinExistence type="inferred from homology"/>
<dbReference type="GO" id="GO:0019878">
    <property type="term" value="P:lysine biosynthetic process via aminoadipic acid"/>
    <property type="evidence" value="ECO:0007669"/>
    <property type="project" value="UniProtKB-UniRule"/>
</dbReference>
<dbReference type="InterPro" id="IPR050067">
    <property type="entry name" value="IPM_dehydratase_rel_enz"/>
</dbReference>
<dbReference type="InterPro" id="IPR015928">
    <property type="entry name" value="Aconitase/3IPM_dehydase_swvl"/>
</dbReference>
<evidence type="ECO:0000256" key="1">
    <source>
        <dbReference type="ARBA" id="ARBA00003422"/>
    </source>
</evidence>
<keyword evidence="8 17" id="KW-0479">Metal-binding</keyword>
<feature type="compositionally biased region" description="Basic and acidic residues" evidence="18">
    <location>
        <begin position="719"/>
        <end position="728"/>
    </location>
</feature>
<evidence type="ECO:0000256" key="2">
    <source>
        <dbReference type="ARBA" id="ARBA00004173"/>
    </source>
</evidence>
<evidence type="ECO:0000313" key="21">
    <source>
        <dbReference type="EMBL" id="KAA6407249.1"/>
    </source>
</evidence>
<dbReference type="InterPro" id="IPR018136">
    <property type="entry name" value="Aconitase_4Fe-4S_BS"/>
</dbReference>
<evidence type="ECO:0000256" key="17">
    <source>
        <dbReference type="RuleBase" id="RU362038"/>
    </source>
</evidence>
<dbReference type="UniPathway" id="UPA00033">
    <property type="reaction ID" value="UER01027"/>
</dbReference>
<dbReference type="InterPro" id="IPR000573">
    <property type="entry name" value="AconitaseA/IPMdHydase_ssu_swvl"/>
</dbReference>
<dbReference type="SUPFAM" id="SSF52016">
    <property type="entry name" value="LeuD/IlvD-like"/>
    <property type="match status" value="1"/>
</dbReference>
<dbReference type="Gene3D" id="3.20.19.10">
    <property type="entry name" value="Aconitase, domain 4"/>
    <property type="match status" value="1"/>
</dbReference>
<feature type="domain" description="Aconitase/3-isopropylmalate dehydratase large subunit alpha/beta/alpha" evidence="19">
    <location>
        <begin position="87"/>
        <end position="514"/>
    </location>
</feature>
<keyword evidence="12 17" id="KW-0496">Mitochondrion</keyword>
<keyword evidence="10 17" id="KW-0408">Iron</keyword>
<dbReference type="FunFam" id="3.30.499.10:FF:000013">
    <property type="entry name" value="Homoaconitase, mitochondrial"/>
    <property type="match status" value="1"/>
</dbReference>
<evidence type="ECO:0000256" key="16">
    <source>
        <dbReference type="ARBA" id="ARBA00032706"/>
    </source>
</evidence>